<evidence type="ECO:0000256" key="1">
    <source>
        <dbReference type="SAM" id="Phobius"/>
    </source>
</evidence>
<keyword evidence="1" id="KW-1133">Transmembrane helix</keyword>
<dbReference type="Pfam" id="PF13367">
    <property type="entry name" value="PrsW-protease"/>
    <property type="match status" value="1"/>
</dbReference>
<keyword evidence="1" id="KW-0472">Membrane</keyword>
<dbReference type="Proteomes" id="UP000178651">
    <property type="component" value="Unassembled WGS sequence"/>
</dbReference>
<feature type="transmembrane region" description="Helical" evidence="1">
    <location>
        <begin position="167"/>
        <end position="185"/>
    </location>
</feature>
<dbReference type="EMBL" id="MHIU01000018">
    <property type="protein sequence ID" value="OGY57888.1"/>
    <property type="molecule type" value="Genomic_DNA"/>
</dbReference>
<comment type="caution">
    <text evidence="2">The sequence shown here is derived from an EMBL/GenBank/DDBJ whole genome shotgun (WGS) entry which is preliminary data.</text>
</comment>
<dbReference type="InterPro" id="IPR026898">
    <property type="entry name" value="PrsW"/>
</dbReference>
<organism evidence="2 3">
    <name type="scientific">Candidatus Colwellbacteria bacterium RIFCSPHIGHO2_02_FULL_43_15</name>
    <dbReference type="NCBI Taxonomy" id="1797686"/>
    <lineage>
        <taxon>Bacteria</taxon>
        <taxon>Candidatus Colwelliibacteriota</taxon>
    </lineage>
</organism>
<feature type="transmembrane region" description="Helical" evidence="1">
    <location>
        <begin position="191"/>
        <end position="210"/>
    </location>
</feature>
<evidence type="ECO:0000313" key="3">
    <source>
        <dbReference type="Proteomes" id="UP000178651"/>
    </source>
</evidence>
<keyword evidence="1" id="KW-0812">Transmembrane</keyword>
<feature type="transmembrane region" description="Helical" evidence="1">
    <location>
        <begin position="140"/>
        <end position="160"/>
    </location>
</feature>
<protein>
    <recommendedName>
        <fullName evidence="4">Protease PrsW</fullName>
    </recommendedName>
</protein>
<evidence type="ECO:0008006" key="4">
    <source>
        <dbReference type="Google" id="ProtNLM"/>
    </source>
</evidence>
<sequence length="218" mass="24357">MAINQILIPVALGFLPAIAWLIFFSLEDRMHPEPKKMILKVFLVGIISALAAAAIQIIIQDTAFTYYGIRDTDKISFIIFATIEELVKFAAVYLTIKGSKYLDEPVDFMIYMITAALGFAAIENSLFLSQKSSEIVLEIMVLRAVGATLLHALASGFVGFYWSRRKIVIGLLMAAVLHSGFNYLILKFNEAPVYATAILIFASFFLFYDFDIIKEGDE</sequence>
<feature type="transmembrane region" description="Helical" evidence="1">
    <location>
        <begin position="38"/>
        <end position="59"/>
    </location>
</feature>
<dbReference type="GO" id="GO:0008233">
    <property type="term" value="F:peptidase activity"/>
    <property type="evidence" value="ECO:0007669"/>
    <property type="project" value="InterPro"/>
</dbReference>
<name>A0A1G1YZR2_9BACT</name>
<feature type="transmembrane region" description="Helical" evidence="1">
    <location>
        <begin position="6"/>
        <end position="26"/>
    </location>
</feature>
<dbReference type="PANTHER" id="PTHR36844:SF1">
    <property type="entry name" value="PROTEASE PRSW"/>
    <property type="match status" value="1"/>
</dbReference>
<reference evidence="2 3" key="1">
    <citation type="journal article" date="2016" name="Nat. Commun.">
        <title>Thousands of microbial genomes shed light on interconnected biogeochemical processes in an aquifer system.</title>
        <authorList>
            <person name="Anantharaman K."/>
            <person name="Brown C.T."/>
            <person name="Hug L.A."/>
            <person name="Sharon I."/>
            <person name="Castelle C.J."/>
            <person name="Probst A.J."/>
            <person name="Thomas B.C."/>
            <person name="Singh A."/>
            <person name="Wilkins M.J."/>
            <person name="Karaoz U."/>
            <person name="Brodie E.L."/>
            <person name="Williams K.H."/>
            <person name="Hubbard S.S."/>
            <person name="Banfield J.F."/>
        </authorList>
    </citation>
    <scope>NUCLEOTIDE SEQUENCE [LARGE SCALE GENOMIC DNA]</scope>
</reference>
<feature type="transmembrane region" description="Helical" evidence="1">
    <location>
        <begin position="108"/>
        <end position="128"/>
    </location>
</feature>
<feature type="transmembrane region" description="Helical" evidence="1">
    <location>
        <begin position="75"/>
        <end position="96"/>
    </location>
</feature>
<dbReference type="AlphaFoldDB" id="A0A1G1YZR2"/>
<dbReference type="PANTHER" id="PTHR36844">
    <property type="entry name" value="PROTEASE PRSW"/>
    <property type="match status" value="1"/>
</dbReference>
<accession>A0A1G1YZR2</accession>
<gene>
    <name evidence="2" type="ORF">A3D47_01225</name>
</gene>
<evidence type="ECO:0000313" key="2">
    <source>
        <dbReference type="EMBL" id="OGY57888.1"/>
    </source>
</evidence>
<proteinExistence type="predicted"/>